<keyword evidence="3" id="KW-0274">FAD</keyword>
<dbReference type="PRINTS" id="PR00368">
    <property type="entry name" value="FADPNR"/>
</dbReference>
<dbReference type="NCBIfam" id="TIGR00275">
    <property type="entry name" value="aminoacetone oxidase family FAD-binding enzyme"/>
    <property type="match status" value="1"/>
</dbReference>
<dbReference type="InterPro" id="IPR057661">
    <property type="entry name" value="RsdA/BaiN/AoA(So)_Rossmann"/>
</dbReference>
<protein>
    <recommendedName>
        <fullName evidence="8">Aminoacetone oxidase family FAD-binding enzyme</fullName>
    </recommendedName>
</protein>
<dbReference type="RefSeq" id="WP_084054016.1">
    <property type="nucleotide sequence ID" value="NZ_FWWT01000022.1"/>
</dbReference>
<dbReference type="Proteomes" id="UP000192731">
    <property type="component" value="Unassembled WGS sequence"/>
</dbReference>
<dbReference type="AlphaFoldDB" id="A0A1W1VM07"/>
<feature type="domain" description="RsdA/BaiN/AoA(So)-like insert" evidence="5">
    <location>
        <begin position="194"/>
        <end position="359"/>
    </location>
</feature>
<dbReference type="InterPro" id="IPR055178">
    <property type="entry name" value="RsdA/BaiN/AoA(So)-like_dom"/>
</dbReference>
<feature type="domain" description="RsdA/BaiN/AoA(So)-like Rossmann fold-like" evidence="4">
    <location>
        <begin position="6"/>
        <end position="412"/>
    </location>
</feature>
<dbReference type="PANTHER" id="PTHR42887:SF2">
    <property type="entry name" value="OS12G0638800 PROTEIN"/>
    <property type="match status" value="1"/>
</dbReference>
<evidence type="ECO:0000313" key="6">
    <source>
        <dbReference type="EMBL" id="SMB94387.1"/>
    </source>
</evidence>
<evidence type="ECO:0008006" key="8">
    <source>
        <dbReference type="Google" id="ProtNLM"/>
    </source>
</evidence>
<evidence type="ECO:0000259" key="4">
    <source>
        <dbReference type="Pfam" id="PF03486"/>
    </source>
</evidence>
<accession>A0A1W1VM07</accession>
<dbReference type="Pfam" id="PF03486">
    <property type="entry name" value="HI0933_like"/>
    <property type="match status" value="1"/>
</dbReference>
<evidence type="ECO:0000259" key="5">
    <source>
        <dbReference type="Pfam" id="PF22780"/>
    </source>
</evidence>
<evidence type="ECO:0000256" key="3">
    <source>
        <dbReference type="ARBA" id="ARBA00022827"/>
    </source>
</evidence>
<dbReference type="SUPFAM" id="SSF51905">
    <property type="entry name" value="FAD/NAD(P)-binding domain"/>
    <property type="match status" value="1"/>
</dbReference>
<proteinExistence type="predicted"/>
<dbReference type="PRINTS" id="PR00411">
    <property type="entry name" value="PNDRDTASEI"/>
</dbReference>
<organism evidence="6 7">
    <name type="scientific">Desulfonispora thiosulfatigenes DSM 11270</name>
    <dbReference type="NCBI Taxonomy" id="656914"/>
    <lineage>
        <taxon>Bacteria</taxon>
        <taxon>Bacillati</taxon>
        <taxon>Bacillota</taxon>
        <taxon>Clostridia</taxon>
        <taxon>Eubacteriales</taxon>
        <taxon>Peptococcaceae</taxon>
        <taxon>Desulfonispora</taxon>
    </lineage>
</organism>
<dbReference type="PANTHER" id="PTHR42887">
    <property type="entry name" value="OS12G0638800 PROTEIN"/>
    <property type="match status" value="1"/>
</dbReference>
<dbReference type="STRING" id="656914.SAMN00017405_0197"/>
<dbReference type="InterPro" id="IPR023166">
    <property type="entry name" value="BaiN-like_dom_sf"/>
</dbReference>
<gene>
    <name evidence="6" type="ORF">SAMN00017405_0197</name>
</gene>
<dbReference type="InterPro" id="IPR036188">
    <property type="entry name" value="FAD/NAD-bd_sf"/>
</dbReference>
<reference evidence="6 7" key="1">
    <citation type="submission" date="2017-04" db="EMBL/GenBank/DDBJ databases">
        <authorList>
            <person name="Afonso C.L."/>
            <person name="Miller P.J."/>
            <person name="Scott M.A."/>
            <person name="Spackman E."/>
            <person name="Goraichik I."/>
            <person name="Dimitrov K.M."/>
            <person name="Suarez D.L."/>
            <person name="Swayne D.E."/>
        </authorList>
    </citation>
    <scope>NUCLEOTIDE SEQUENCE [LARGE SCALE GENOMIC DNA]</scope>
    <source>
        <strain evidence="6 7">DSM 11270</strain>
    </source>
</reference>
<dbReference type="InterPro" id="IPR004792">
    <property type="entry name" value="BaiN-like"/>
</dbReference>
<dbReference type="Pfam" id="PF22780">
    <property type="entry name" value="HI0933_like_1st"/>
    <property type="match status" value="1"/>
</dbReference>
<dbReference type="SUPFAM" id="SSF160996">
    <property type="entry name" value="HI0933 insert domain-like"/>
    <property type="match status" value="1"/>
</dbReference>
<dbReference type="Gene3D" id="3.50.50.60">
    <property type="entry name" value="FAD/NAD(P)-binding domain"/>
    <property type="match status" value="1"/>
</dbReference>
<dbReference type="OrthoDB" id="9773233at2"/>
<evidence type="ECO:0000256" key="1">
    <source>
        <dbReference type="ARBA" id="ARBA00001974"/>
    </source>
</evidence>
<comment type="cofactor">
    <cofactor evidence="1">
        <name>FAD</name>
        <dbReference type="ChEBI" id="CHEBI:57692"/>
    </cofactor>
</comment>
<name>A0A1W1VM07_DESTI</name>
<evidence type="ECO:0000313" key="7">
    <source>
        <dbReference type="Proteomes" id="UP000192731"/>
    </source>
</evidence>
<dbReference type="Gene3D" id="2.40.30.10">
    <property type="entry name" value="Translation factors"/>
    <property type="match status" value="1"/>
</dbReference>
<dbReference type="Gene3D" id="1.10.8.260">
    <property type="entry name" value="HI0933 insert domain-like"/>
    <property type="match status" value="1"/>
</dbReference>
<sequence>MSEKVDVIVIGAGAGGMMAAGRAAERGAKVILIEKNSILGKKLLITGKGRCNVTNDTDIEDIISNFPGNGRFLYSPLYTFTNLDVMNFFTNLGVKLKTERGGRVFPVSDKAKDIVKALEKYLQLGKVKVIKNSKVEEIISENGGAKIVHLEGGEKIKAPQVIIATGGLSYPGTGSTGDGYLWSEKLGHKIVTPKPSLIPLITKESWIEDLQGLSLKNITISLNDRNGKKIAQDFGEMIFTHYGVSGPVVLSISRKAVLYWEKNSKPLNMSIDLKPALSIEKLDLRLQRDFEKYCNKDFRNGLNDLLPQRLIPIVIMLAKIDPYKKINLITKEERQNLNYVIKNLKLTATGTRPISEAIVTKGGVNVKEINPHTMESKKINGLFFCGEIIDIDGYTGGYNLQAAFSTGYLAGENISIYE</sequence>
<keyword evidence="7" id="KW-1185">Reference proteome</keyword>
<evidence type="ECO:0000256" key="2">
    <source>
        <dbReference type="ARBA" id="ARBA00022630"/>
    </source>
</evidence>
<keyword evidence="2" id="KW-0285">Flavoprotein</keyword>
<dbReference type="EMBL" id="FWWT01000022">
    <property type="protein sequence ID" value="SMB94387.1"/>
    <property type="molecule type" value="Genomic_DNA"/>
</dbReference>